<dbReference type="PANTHER" id="PTHR11260">
    <property type="entry name" value="GLUTATHIONE S-TRANSFERASE, GST, SUPERFAMILY, GST DOMAIN CONTAINING"/>
    <property type="match status" value="1"/>
</dbReference>
<dbReference type="AlphaFoldDB" id="A0A0D9V4E3"/>
<dbReference type="InterPro" id="IPR045073">
    <property type="entry name" value="Omega/Tau-like"/>
</dbReference>
<reference evidence="7" key="3">
    <citation type="submission" date="2015-04" db="UniProtKB">
        <authorList>
            <consortium name="EnsemblPlants"/>
        </authorList>
    </citation>
    <scope>IDENTIFICATION</scope>
</reference>
<evidence type="ECO:0000256" key="2">
    <source>
        <dbReference type="ARBA" id="ARBA00025743"/>
    </source>
</evidence>
<evidence type="ECO:0000256" key="1">
    <source>
        <dbReference type="ARBA" id="ARBA00022679"/>
    </source>
</evidence>
<dbReference type="eggNOG" id="KOG0406">
    <property type="taxonomic scope" value="Eukaryota"/>
</dbReference>
<dbReference type="HOGENOM" id="CLU_011226_18_0_1"/>
<dbReference type="CDD" id="cd03058">
    <property type="entry name" value="GST_N_Tau"/>
    <property type="match status" value="1"/>
</dbReference>
<dbReference type="SFLD" id="SFLDS00019">
    <property type="entry name" value="Glutathione_Transferase_(cytos"/>
    <property type="match status" value="1"/>
</dbReference>
<dbReference type="InterPro" id="IPR045074">
    <property type="entry name" value="GST_C_Tau"/>
</dbReference>
<evidence type="ECO:0000259" key="6">
    <source>
        <dbReference type="PROSITE" id="PS50405"/>
    </source>
</evidence>
<dbReference type="Proteomes" id="UP000032180">
    <property type="component" value="Chromosome 1"/>
</dbReference>
<dbReference type="EnsemblPlants" id="LPERR01G23360.1">
    <property type="protein sequence ID" value="LPERR01G23360.1"/>
    <property type="gene ID" value="LPERR01G23360"/>
</dbReference>
<accession>A0A0D9V4E3</accession>
<comment type="catalytic activity">
    <reaction evidence="3 4">
        <text>RX + glutathione = an S-substituted glutathione + a halide anion + H(+)</text>
        <dbReference type="Rhea" id="RHEA:16437"/>
        <dbReference type="ChEBI" id="CHEBI:15378"/>
        <dbReference type="ChEBI" id="CHEBI:16042"/>
        <dbReference type="ChEBI" id="CHEBI:17792"/>
        <dbReference type="ChEBI" id="CHEBI:57925"/>
        <dbReference type="ChEBI" id="CHEBI:90779"/>
        <dbReference type="EC" id="2.5.1.18"/>
    </reaction>
</comment>
<dbReference type="InterPro" id="IPR036249">
    <property type="entry name" value="Thioredoxin-like_sf"/>
</dbReference>
<organism evidence="7 8">
    <name type="scientific">Leersia perrieri</name>
    <dbReference type="NCBI Taxonomy" id="77586"/>
    <lineage>
        <taxon>Eukaryota</taxon>
        <taxon>Viridiplantae</taxon>
        <taxon>Streptophyta</taxon>
        <taxon>Embryophyta</taxon>
        <taxon>Tracheophyta</taxon>
        <taxon>Spermatophyta</taxon>
        <taxon>Magnoliopsida</taxon>
        <taxon>Liliopsida</taxon>
        <taxon>Poales</taxon>
        <taxon>Poaceae</taxon>
        <taxon>BOP clade</taxon>
        <taxon>Oryzoideae</taxon>
        <taxon>Oryzeae</taxon>
        <taxon>Oryzinae</taxon>
        <taxon>Leersia</taxon>
    </lineage>
</organism>
<dbReference type="Pfam" id="PF13410">
    <property type="entry name" value="GST_C_2"/>
    <property type="match status" value="1"/>
</dbReference>
<keyword evidence="1 4" id="KW-0808">Transferase</keyword>
<dbReference type="InterPro" id="IPR040079">
    <property type="entry name" value="Glutathione_S-Trfase"/>
</dbReference>
<dbReference type="PANTHER" id="PTHR11260:SF773">
    <property type="entry name" value="GLUTATHIONE S-TRANSFERASE U26"/>
    <property type="match status" value="1"/>
</dbReference>
<evidence type="ECO:0000256" key="3">
    <source>
        <dbReference type="ARBA" id="ARBA00047960"/>
    </source>
</evidence>
<dbReference type="GO" id="GO:0004364">
    <property type="term" value="F:glutathione transferase activity"/>
    <property type="evidence" value="ECO:0007669"/>
    <property type="project" value="UniProtKB-UniRule"/>
</dbReference>
<proteinExistence type="inferred from homology"/>
<dbReference type="SUPFAM" id="SSF52833">
    <property type="entry name" value="Thioredoxin-like"/>
    <property type="match status" value="1"/>
</dbReference>
<keyword evidence="8" id="KW-1185">Reference proteome</keyword>
<dbReference type="Pfam" id="PF02798">
    <property type="entry name" value="GST_N"/>
    <property type="match status" value="1"/>
</dbReference>
<name>A0A0D9V4E3_9ORYZ</name>
<protein>
    <recommendedName>
        <fullName evidence="4">Glutathione S-transferase</fullName>
        <ecNumber evidence="4">2.5.1.18</ecNumber>
    </recommendedName>
</protein>
<evidence type="ECO:0000256" key="4">
    <source>
        <dbReference type="RuleBase" id="RU369102"/>
    </source>
</evidence>
<evidence type="ECO:0000259" key="5">
    <source>
        <dbReference type="PROSITE" id="PS50404"/>
    </source>
</evidence>
<dbReference type="SFLD" id="SFLDG00358">
    <property type="entry name" value="Main_(cytGST)"/>
    <property type="match status" value="1"/>
</dbReference>
<evidence type="ECO:0000313" key="7">
    <source>
        <dbReference type="EnsemblPlants" id="LPERR01G23360.1"/>
    </source>
</evidence>
<dbReference type="FunFam" id="1.20.1050.10:FF:000023">
    <property type="entry name" value="Probable glutathione S-transferase GSTU6"/>
    <property type="match status" value="1"/>
</dbReference>
<sequence>MAAAAAELRLLGEKMSPYCIRVEHAMAVKGVTGYEYVEEDLENKSELLLASNPVHAKVPVLIHNSKPLCESLIIVQYVDEVWAGAGPSLLPSDPYERSRARFWAAYIDDKFFRSYEPFFMSRTKEEMVEKFKNVIPQVETLEEGLKECSKGKPFFGGDRIGFVDVALGGYLRFFKALDEVAGTDLFDAARFPRLAAWAERYEAVDAIRRASPAVADVVEFYKKMQAAGPPH</sequence>
<dbReference type="STRING" id="77586.A0A0D9V4E3"/>
<dbReference type="SUPFAM" id="SSF47616">
    <property type="entry name" value="GST C-terminal domain-like"/>
    <property type="match status" value="1"/>
</dbReference>
<dbReference type="InterPro" id="IPR010987">
    <property type="entry name" value="Glutathione-S-Trfase_C-like"/>
</dbReference>
<dbReference type="Gramene" id="LPERR01G23360.1">
    <property type="protein sequence ID" value="LPERR01G23360.1"/>
    <property type="gene ID" value="LPERR01G23360"/>
</dbReference>
<comment type="similarity">
    <text evidence="2">Belongs to the GST superfamily. Tau family.</text>
</comment>
<dbReference type="PROSITE" id="PS50404">
    <property type="entry name" value="GST_NTER"/>
    <property type="match status" value="1"/>
</dbReference>
<dbReference type="GO" id="GO:0006749">
    <property type="term" value="P:glutathione metabolic process"/>
    <property type="evidence" value="ECO:0007669"/>
    <property type="project" value="InterPro"/>
</dbReference>
<dbReference type="FunFam" id="3.40.30.10:FF:000044">
    <property type="entry name" value="Glutathione S-transferase GSTU6"/>
    <property type="match status" value="1"/>
</dbReference>
<comment type="subcellular location">
    <subcellularLocation>
        <location evidence="4">Cytoplasm</location>
        <location evidence="4">Cytosol</location>
    </subcellularLocation>
</comment>
<dbReference type="Gene3D" id="1.20.1050.10">
    <property type="match status" value="1"/>
</dbReference>
<feature type="domain" description="GST C-terminal" evidence="6">
    <location>
        <begin position="93"/>
        <end position="230"/>
    </location>
</feature>
<dbReference type="InterPro" id="IPR036282">
    <property type="entry name" value="Glutathione-S-Trfase_C_sf"/>
</dbReference>
<dbReference type="SFLD" id="SFLDG01152">
    <property type="entry name" value="Main.3:_Omega-_and_Tau-like"/>
    <property type="match status" value="1"/>
</dbReference>
<comment type="function">
    <text evidence="4">Is involved in the conjugation of reduced glutathione to a wide number of exogenous and endogenous hydrophobic electrophiles.</text>
</comment>
<dbReference type="CDD" id="cd03185">
    <property type="entry name" value="GST_C_Tau"/>
    <property type="match status" value="1"/>
</dbReference>
<dbReference type="GO" id="GO:0005829">
    <property type="term" value="C:cytosol"/>
    <property type="evidence" value="ECO:0007669"/>
    <property type="project" value="UniProtKB-SubCell"/>
</dbReference>
<evidence type="ECO:0000313" key="8">
    <source>
        <dbReference type="Proteomes" id="UP000032180"/>
    </source>
</evidence>
<dbReference type="EC" id="2.5.1.18" evidence="4"/>
<keyword evidence="4" id="KW-0963">Cytoplasm</keyword>
<feature type="domain" description="GST N-terminal" evidence="5">
    <location>
        <begin position="6"/>
        <end position="86"/>
    </location>
</feature>
<dbReference type="InterPro" id="IPR004045">
    <property type="entry name" value="Glutathione_S-Trfase_N"/>
</dbReference>
<reference evidence="7 8" key="1">
    <citation type="submission" date="2012-08" db="EMBL/GenBank/DDBJ databases">
        <title>Oryza genome evolution.</title>
        <authorList>
            <person name="Wing R.A."/>
        </authorList>
    </citation>
    <scope>NUCLEOTIDE SEQUENCE</scope>
</reference>
<reference evidence="8" key="2">
    <citation type="submission" date="2013-12" db="EMBL/GenBank/DDBJ databases">
        <authorList>
            <person name="Yu Y."/>
            <person name="Lee S."/>
            <person name="de Baynast K."/>
            <person name="Wissotski M."/>
            <person name="Liu L."/>
            <person name="Talag J."/>
            <person name="Goicoechea J."/>
            <person name="Angelova A."/>
            <person name="Jetty R."/>
            <person name="Kudrna D."/>
            <person name="Golser W."/>
            <person name="Rivera L."/>
            <person name="Zhang J."/>
            <person name="Wing R."/>
        </authorList>
    </citation>
    <scope>NUCLEOTIDE SEQUENCE</scope>
</reference>
<dbReference type="Gene3D" id="3.40.30.10">
    <property type="entry name" value="Glutaredoxin"/>
    <property type="match status" value="1"/>
</dbReference>
<dbReference type="PROSITE" id="PS50405">
    <property type="entry name" value="GST_CTER"/>
    <property type="match status" value="1"/>
</dbReference>